<organism evidence="1">
    <name type="scientific">bioreactor metagenome</name>
    <dbReference type="NCBI Taxonomy" id="1076179"/>
    <lineage>
        <taxon>unclassified sequences</taxon>
        <taxon>metagenomes</taxon>
        <taxon>ecological metagenomes</taxon>
    </lineage>
</organism>
<reference evidence="1" key="1">
    <citation type="submission" date="2019-08" db="EMBL/GenBank/DDBJ databases">
        <authorList>
            <person name="Kucharzyk K."/>
            <person name="Murdoch R.W."/>
            <person name="Higgins S."/>
            <person name="Loffler F."/>
        </authorList>
    </citation>
    <scope>NUCLEOTIDE SEQUENCE</scope>
</reference>
<dbReference type="EMBL" id="VSSQ01018014">
    <property type="protein sequence ID" value="MPM60838.1"/>
    <property type="molecule type" value="Genomic_DNA"/>
</dbReference>
<protein>
    <submittedName>
        <fullName evidence="1">Uncharacterized protein</fullName>
    </submittedName>
</protein>
<sequence length="84" mass="8781">MEEPDQCDALLLAITECERNTAPSGTGAKICGLDFAGLLVSPTLVGTADIGQQIAITVAGVSALCSRIEPCPRRLDKNGCHRVQ</sequence>
<proteinExistence type="predicted"/>
<dbReference type="AlphaFoldDB" id="A0A645B715"/>
<evidence type="ECO:0000313" key="1">
    <source>
        <dbReference type="EMBL" id="MPM60838.1"/>
    </source>
</evidence>
<comment type="caution">
    <text evidence="1">The sequence shown here is derived from an EMBL/GenBank/DDBJ whole genome shotgun (WGS) entry which is preliminary data.</text>
</comment>
<name>A0A645B715_9ZZZZ</name>
<gene>
    <name evidence="1" type="ORF">SDC9_107692</name>
</gene>
<accession>A0A645B715</accession>